<name>U2KDJ9_9FIRM</name>
<dbReference type="HOGENOM" id="CLU_3204865_0_0_9"/>
<gene>
    <name evidence="1" type="ORF">RUMCAL_01052</name>
</gene>
<comment type="caution">
    <text evidence="1">The sequence shown here is derived from an EMBL/GenBank/DDBJ whole genome shotgun (WGS) entry which is preliminary data.</text>
</comment>
<protein>
    <submittedName>
        <fullName evidence="1">Uncharacterized protein</fullName>
    </submittedName>
</protein>
<reference evidence="1 2" key="1">
    <citation type="submission" date="2013-07" db="EMBL/GenBank/DDBJ databases">
        <authorList>
            <person name="Weinstock G."/>
            <person name="Sodergren E."/>
            <person name="Wylie T."/>
            <person name="Fulton L."/>
            <person name="Fulton R."/>
            <person name="Fronick C."/>
            <person name="O'Laughlin M."/>
            <person name="Godfrey J."/>
            <person name="Miner T."/>
            <person name="Herter B."/>
            <person name="Appelbaum E."/>
            <person name="Cordes M."/>
            <person name="Lek S."/>
            <person name="Wollam A."/>
            <person name="Pepin K.H."/>
            <person name="Palsikar V.B."/>
            <person name="Mitreva M."/>
            <person name="Wilson R.K."/>
        </authorList>
    </citation>
    <scope>NUCLEOTIDE SEQUENCE [LARGE SCALE GENOMIC DNA]</scope>
    <source>
        <strain evidence="1 2">ATCC 27760</strain>
    </source>
</reference>
<dbReference type="Proteomes" id="UP000016662">
    <property type="component" value="Unassembled WGS sequence"/>
</dbReference>
<dbReference type="AlphaFoldDB" id="U2KDJ9"/>
<organism evidence="1 2">
    <name type="scientific">Ruminococcus callidus ATCC 27760</name>
    <dbReference type="NCBI Taxonomy" id="411473"/>
    <lineage>
        <taxon>Bacteria</taxon>
        <taxon>Bacillati</taxon>
        <taxon>Bacillota</taxon>
        <taxon>Clostridia</taxon>
        <taxon>Eubacteriales</taxon>
        <taxon>Oscillospiraceae</taxon>
        <taxon>Ruminococcus</taxon>
    </lineage>
</organism>
<accession>U2KDJ9</accession>
<evidence type="ECO:0000313" key="1">
    <source>
        <dbReference type="EMBL" id="ERJ96586.1"/>
    </source>
</evidence>
<sequence>MHLTIKFIGTSIFGVQAYYTSFFRKCQYVMCNITKMYLYPMVWAN</sequence>
<evidence type="ECO:0000313" key="2">
    <source>
        <dbReference type="Proteomes" id="UP000016662"/>
    </source>
</evidence>
<proteinExistence type="predicted"/>
<keyword evidence="2" id="KW-1185">Reference proteome</keyword>
<dbReference type="EMBL" id="AWVF01000117">
    <property type="protein sequence ID" value="ERJ96586.1"/>
    <property type="molecule type" value="Genomic_DNA"/>
</dbReference>